<evidence type="ECO:0000313" key="12">
    <source>
        <dbReference type="EMBL" id="VFK71992.1"/>
    </source>
</evidence>
<feature type="transmembrane region" description="Helical" evidence="10">
    <location>
        <begin position="208"/>
        <end position="228"/>
    </location>
</feature>
<evidence type="ECO:0000256" key="3">
    <source>
        <dbReference type="ARBA" id="ARBA00022449"/>
    </source>
</evidence>
<feature type="transmembrane region" description="Helical" evidence="10">
    <location>
        <begin position="332"/>
        <end position="353"/>
    </location>
</feature>
<evidence type="ECO:0000313" key="11">
    <source>
        <dbReference type="EMBL" id="VFK66356.1"/>
    </source>
</evidence>
<sequence length="503" mass="54407">MIVGVLRNILALRARIQTGLFLAWAPVCSEFLFFRNLNKSPEMVDHASKSGRSGTSELRGILKISLSLSLGFLGEISIGAADSIMIGRLGPNALAAMGLAFSISEIIVVIGWAILFPVMVLVSQARGAGRSRTVPGIVRQGLWISGILSIPSCAILWNLEGILLMTGQIPNLAGMAGEYMDYFLWTMFPTFTYAVFILAFTAMGRTGIIVLIMWSMAGLNAILNYLLIFGEFGFPAMGIAGAGLASVIVYGAIHVIFFMFFAFHRFFRSGTAFRRAWRPNWTIIGKILRLGWPKGVEIMADKGVYSVFALLAGWLGVQAVAAYTIAYQVFIAISQLVSVAVADAVISHIGIAYGRKDHAGMWPILRTGFLVLLLLMLPMLIVLALFSPWVVELFVGAGPKALALLPIASPLVVLVAFALFFDGLHVILGQALNGMADMKAPALITTLTYWGIGLPVGMVLGFIMDLGVLGLWWGLAIGMVVAGIACLLRFKWMVGKLLIKERL</sequence>
<feature type="transmembrane region" description="Helical" evidence="10">
    <location>
        <begin position="142"/>
        <end position="162"/>
    </location>
</feature>
<feature type="transmembrane region" description="Helical" evidence="10">
    <location>
        <begin position="401"/>
        <end position="421"/>
    </location>
</feature>
<feature type="transmembrane region" description="Helical" evidence="10">
    <location>
        <begin position="304"/>
        <end position="326"/>
    </location>
</feature>
<dbReference type="GO" id="GO:0042910">
    <property type="term" value="F:xenobiotic transmembrane transporter activity"/>
    <property type="evidence" value="ECO:0007669"/>
    <property type="project" value="InterPro"/>
</dbReference>
<dbReference type="GO" id="GO:0006811">
    <property type="term" value="P:monoatomic ion transport"/>
    <property type="evidence" value="ECO:0007669"/>
    <property type="project" value="UniProtKB-KW"/>
</dbReference>
<dbReference type="EMBL" id="CAADFZ010000089">
    <property type="protein sequence ID" value="VFK66356.1"/>
    <property type="molecule type" value="Genomic_DNA"/>
</dbReference>
<keyword evidence="2" id="KW-0813">Transport</keyword>
<feature type="transmembrane region" description="Helical" evidence="10">
    <location>
        <begin position="470"/>
        <end position="490"/>
    </location>
</feature>
<keyword evidence="3" id="KW-0050">Antiport</keyword>
<keyword evidence="7" id="KW-0406">Ion transport</keyword>
<keyword evidence="5 10" id="KW-0812">Transmembrane</keyword>
<dbReference type="AlphaFoldDB" id="A0A451B141"/>
<evidence type="ECO:0000256" key="6">
    <source>
        <dbReference type="ARBA" id="ARBA00022989"/>
    </source>
</evidence>
<evidence type="ECO:0000256" key="4">
    <source>
        <dbReference type="ARBA" id="ARBA00022475"/>
    </source>
</evidence>
<reference evidence="12" key="1">
    <citation type="submission" date="2019-02" db="EMBL/GenBank/DDBJ databases">
        <authorList>
            <person name="Gruber-Vodicka R. H."/>
            <person name="Seah K. B. B."/>
        </authorList>
    </citation>
    <scope>NUCLEOTIDE SEQUENCE</scope>
    <source>
        <strain evidence="12">BECK_BY19</strain>
        <strain evidence="11">BECK_BY8</strain>
    </source>
</reference>
<evidence type="ECO:0000256" key="7">
    <source>
        <dbReference type="ARBA" id="ARBA00023065"/>
    </source>
</evidence>
<evidence type="ECO:0000256" key="10">
    <source>
        <dbReference type="SAM" id="Phobius"/>
    </source>
</evidence>
<feature type="transmembrane region" description="Helical" evidence="10">
    <location>
        <begin position="234"/>
        <end position="263"/>
    </location>
</feature>
<dbReference type="NCBIfam" id="TIGR00797">
    <property type="entry name" value="matE"/>
    <property type="match status" value="1"/>
</dbReference>
<dbReference type="GO" id="GO:0005886">
    <property type="term" value="C:plasma membrane"/>
    <property type="evidence" value="ECO:0007669"/>
    <property type="project" value="UniProtKB-SubCell"/>
</dbReference>
<feature type="transmembrane region" description="Helical" evidence="10">
    <location>
        <begin position="58"/>
        <end position="81"/>
    </location>
</feature>
<feature type="transmembrane region" description="Helical" evidence="10">
    <location>
        <begin position="442"/>
        <end position="464"/>
    </location>
</feature>
<evidence type="ECO:0000256" key="8">
    <source>
        <dbReference type="ARBA" id="ARBA00023136"/>
    </source>
</evidence>
<accession>A0A451B141</accession>
<dbReference type="PANTHER" id="PTHR43298">
    <property type="entry name" value="MULTIDRUG RESISTANCE PROTEIN NORM-RELATED"/>
    <property type="match status" value="1"/>
</dbReference>
<evidence type="ECO:0000256" key="5">
    <source>
        <dbReference type="ARBA" id="ARBA00022692"/>
    </source>
</evidence>
<feature type="transmembrane region" description="Helical" evidence="10">
    <location>
        <begin position="182"/>
        <end position="201"/>
    </location>
</feature>
<keyword evidence="4" id="KW-1003">Cell membrane</keyword>
<feature type="transmembrane region" description="Helical" evidence="10">
    <location>
        <begin position="93"/>
        <end position="122"/>
    </location>
</feature>
<organism evidence="12">
    <name type="scientific">Candidatus Kentrum sp. UNK</name>
    <dbReference type="NCBI Taxonomy" id="2126344"/>
    <lineage>
        <taxon>Bacteria</taxon>
        <taxon>Pseudomonadati</taxon>
        <taxon>Pseudomonadota</taxon>
        <taxon>Gammaproteobacteria</taxon>
        <taxon>Candidatus Kentrum</taxon>
    </lineage>
</organism>
<dbReference type="InterPro" id="IPR048279">
    <property type="entry name" value="MdtK-like"/>
</dbReference>
<evidence type="ECO:0000256" key="1">
    <source>
        <dbReference type="ARBA" id="ARBA00004429"/>
    </source>
</evidence>
<evidence type="ECO:0000256" key="9">
    <source>
        <dbReference type="ARBA" id="ARBA00031636"/>
    </source>
</evidence>
<keyword evidence="6 10" id="KW-1133">Transmembrane helix</keyword>
<feature type="transmembrane region" description="Helical" evidence="10">
    <location>
        <begin position="365"/>
        <end position="389"/>
    </location>
</feature>
<dbReference type="PIRSF" id="PIRSF006603">
    <property type="entry name" value="DinF"/>
    <property type="match status" value="1"/>
</dbReference>
<dbReference type="CDD" id="cd13131">
    <property type="entry name" value="MATE_NorM_like"/>
    <property type="match status" value="1"/>
</dbReference>
<keyword evidence="8 10" id="KW-0472">Membrane</keyword>
<dbReference type="InterPro" id="IPR050222">
    <property type="entry name" value="MATE_MdtK"/>
</dbReference>
<dbReference type="Pfam" id="PF01554">
    <property type="entry name" value="MatE"/>
    <property type="match status" value="2"/>
</dbReference>
<name>A0A451B141_9GAMM</name>
<dbReference type="InterPro" id="IPR002528">
    <property type="entry name" value="MATE_fam"/>
</dbReference>
<dbReference type="GO" id="GO:0015297">
    <property type="term" value="F:antiporter activity"/>
    <property type="evidence" value="ECO:0007669"/>
    <property type="project" value="UniProtKB-KW"/>
</dbReference>
<dbReference type="PANTHER" id="PTHR43298:SF2">
    <property type="entry name" value="FMN_FAD EXPORTER YEEO-RELATED"/>
    <property type="match status" value="1"/>
</dbReference>
<dbReference type="EMBL" id="CAADGD010000090">
    <property type="protein sequence ID" value="VFK71992.1"/>
    <property type="molecule type" value="Genomic_DNA"/>
</dbReference>
<comment type="subcellular location">
    <subcellularLocation>
        <location evidence="1">Cell inner membrane</location>
        <topology evidence="1">Multi-pass membrane protein</topology>
    </subcellularLocation>
</comment>
<gene>
    <name evidence="11" type="ORF">BECKUNK1418G_GA0071005_10897</name>
    <name evidence="12" type="ORF">BECKUNK1418H_GA0071006_10907</name>
</gene>
<protein>
    <recommendedName>
        <fullName evidence="9">Multidrug-efflux transporter</fullName>
    </recommendedName>
</protein>
<proteinExistence type="predicted"/>
<evidence type="ECO:0000256" key="2">
    <source>
        <dbReference type="ARBA" id="ARBA00022448"/>
    </source>
</evidence>